<evidence type="ECO:0000313" key="1">
    <source>
        <dbReference type="EMBL" id="MBP2249126.1"/>
    </source>
</evidence>
<accession>A0ABS4S1X2</accession>
<evidence type="ECO:0000313" key="2">
    <source>
        <dbReference type="Proteomes" id="UP000810207"/>
    </source>
</evidence>
<protein>
    <submittedName>
        <fullName evidence="1">Uncharacterized protein</fullName>
    </submittedName>
</protein>
<proteinExistence type="predicted"/>
<organism evidence="1 2">
    <name type="scientific">Paenibacillus xylanexedens</name>
    <dbReference type="NCBI Taxonomy" id="528191"/>
    <lineage>
        <taxon>Bacteria</taxon>
        <taxon>Bacillati</taxon>
        <taxon>Bacillota</taxon>
        <taxon>Bacilli</taxon>
        <taxon>Bacillales</taxon>
        <taxon>Paenibacillaceae</taxon>
        <taxon>Paenibacillus</taxon>
    </lineage>
</organism>
<dbReference type="Proteomes" id="UP000810207">
    <property type="component" value="Unassembled WGS sequence"/>
</dbReference>
<sequence length="72" mass="8189">MAEMVEAVEIRAAEDHKQQVLIHTTDTEKPASKWTQALFVFITLIPLEFGFNGPGNFVIDSPYTGICFVYRR</sequence>
<reference evidence="1 2" key="1">
    <citation type="submission" date="2021-03" db="EMBL/GenBank/DDBJ databases">
        <title>Genomic Encyclopedia of Type Strains, Phase IV (KMG-IV): sequencing the most valuable type-strain genomes for metagenomic binning, comparative biology and taxonomic classification.</title>
        <authorList>
            <person name="Goeker M."/>
        </authorList>
    </citation>
    <scope>NUCLEOTIDE SEQUENCE [LARGE SCALE GENOMIC DNA]</scope>
    <source>
        <strain evidence="1 2">DSM 21292</strain>
    </source>
</reference>
<dbReference type="EMBL" id="JAGIKV010000033">
    <property type="protein sequence ID" value="MBP2249126.1"/>
    <property type="molecule type" value="Genomic_DNA"/>
</dbReference>
<name>A0ABS4S1X2_PAEXY</name>
<gene>
    <name evidence="1" type="ORF">J2Z28_005820</name>
</gene>
<comment type="caution">
    <text evidence="1">The sequence shown here is derived from an EMBL/GenBank/DDBJ whole genome shotgun (WGS) entry which is preliminary data.</text>
</comment>
<keyword evidence="2" id="KW-1185">Reference proteome</keyword>